<dbReference type="Gene3D" id="2.60.40.200">
    <property type="entry name" value="Superoxide dismutase, copper/zinc binding domain"/>
    <property type="match status" value="1"/>
</dbReference>
<dbReference type="PROSITE" id="PS00087">
    <property type="entry name" value="SOD_CU_ZN_1"/>
    <property type="match status" value="1"/>
</dbReference>
<dbReference type="GO" id="GO:0005507">
    <property type="term" value="F:copper ion binding"/>
    <property type="evidence" value="ECO:0007669"/>
    <property type="project" value="InterPro"/>
</dbReference>
<dbReference type="InterPro" id="IPR001424">
    <property type="entry name" value="SOD_Cu_Zn_dom"/>
</dbReference>
<dbReference type="Proteomes" id="UP000473278">
    <property type="component" value="Unassembled WGS sequence"/>
</dbReference>
<dbReference type="AlphaFoldDB" id="A0A6M1T5J2"/>
<comment type="similarity">
    <text evidence="1">Belongs to the Cu-Zn superoxide dismutase family.</text>
</comment>
<dbReference type="GO" id="GO:0006801">
    <property type="term" value="P:superoxide metabolic process"/>
    <property type="evidence" value="ECO:0007669"/>
    <property type="project" value="InterPro"/>
</dbReference>
<sequence>MKLFKNIFLGLFALAFVAAGCAQQTEESSQEMDAQSMQETTDFTKAVAQIHAKDGGEVLGSVTFEQSDEGVNVNAQLSGLEEGKHGFHIHQYGDCTAADLTSAGGHYNPYNTQHGAPTDSVRHMGDMGNLPVGEDGNGTLDYLDSMIELNGANSIIGRAIIIHSGADDLSSQPSGAAGERVACGVIGVANTGE</sequence>
<feature type="domain" description="Superoxide dismutase copper/zinc binding" evidence="3">
    <location>
        <begin position="59"/>
        <end position="186"/>
    </location>
</feature>
<evidence type="ECO:0000256" key="1">
    <source>
        <dbReference type="ARBA" id="ARBA00010457"/>
    </source>
</evidence>
<keyword evidence="2" id="KW-0732">Signal</keyword>
<evidence type="ECO:0000259" key="3">
    <source>
        <dbReference type="Pfam" id="PF00080"/>
    </source>
</evidence>
<accession>A0A6M1T5J2</accession>
<organism evidence="4 5">
    <name type="scientific">Halalkalibaculum roseum</name>
    <dbReference type="NCBI Taxonomy" id="2709311"/>
    <lineage>
        <taxon>Bacteria</taxon>
        <taxon>Pseudomonadati</taxon>
        <taxon>Balneolota</taxon>
        <taxon>Balneolia</taxon>
        <taxon>Balneolales</taxon>
        <taxon>Balneolaceae</taxon>
        <taxon>Halalkalibaculum</taxon>
    </lineage>
</organism>
<evidence type="ECO:0000313" key="4">
    <source>
        <dbReference type="EMBL" id="NGP78047.1"/>
    </source>
</evidence>
<name>A0A6M1T5J2_9BACT</name>
<reference evidence="4 5" key="1">
    <citation type="submission" date="2020-02" db="EMBL/GenBank/DDBJ databases">
        <title>Balneolaceae bacterium YR4-1, complete genome.</title>
        <authorList>
            <person name="Li Y."/>
            <person name="Wu S."/>
        </authorList>
    </citation>
    <scope>NUCLEOTIDE SEQUENCE [LARGE SCALE GENOMIC DNA]</scope>
    <source>
        <strain evidence="4 5">YR4-1</strain>
    </source>
</reference>
<dbReference type="InterPro" id="IPR036423">
    <property type="entry name" value="SOD-like_Cu/Zn_dom_sf"/>
</dbReference>
<dbReference type="PRINTS" id="PR00068">
    <property type="entry name" value="CUZNDISMTASE"/>
</dbReference>
<keyword evidence="5" id="KW-1185">Reference proteome</keyword>
<proteinExistence type="inferred from homology"/>
<feature type="chain" id="PRO_5026783263" evidence="2">
    <location>
        <begin position="25"/>
        <end position="193"/>
    </location>
</feature>
<dbReference type="CDD" id="cd00305">
    <property type="entry name" value="Cu-Zn_Superoxide_Dismutase"/>
    <property type="match status" value="1"/>
</dbReference>
<dbReference type="Pfam" id="PF00080">
    <property type="entry name" value="Sod_Cu"/>
    <property type="match status" value="1"/>
</dbReference>
<dbReference type="PANTHER" id="PTHR10003">
    <property type="entry name" value="SUPEROXIDE DISMUTASE CU-ZN -RELATED"/>
    <property type="match status" value="1"/>
</dbReference>
<dbReference type="SUPFAM" id="SSF49329">
    <property type="entry name" value="Cu,Zn superoxide dismutase-like"/>
    <property type="match status" value="1"/>
</dbReference>
<dbReference type="EMBL" id="JAALLT010000005">
    <property type="protein sequence ID" value="NGP78047.1"/>
    <property type="molecule type" value="Genomic_DNA"/>
</dbReference>
<comment type="caution">
    <text evidence="4">The sequence shown here is derived from an EMBL/GenBank/DDBJ whole genome shotgun (WGS) entry which is preliminary data.</text>
</comment>
<evidence type="ECO:0000313" key="5">
    <source>
        <dbReference type="Proteomes" id="UP000473278"/>
    </source>
</evidence>
<evidence type="ECO:0000256" key="2">
    <source>
        <dbReference type="SAM" id="SignalP"/>
    </source>
</evidence>
<dbReference type="InterPro" id="IPR018152">
    <property type="entry name" value="SOD_Cu/Zn_BS"/>
</dbReference>
<dbReference type="PROSITE" id="PS51257">
    <property type="entry name" value="PROKAR_LIPOPROTEIN"/>
    <property type="match status" value="1"/>
</dbReference>
<dbReference type="RefSeq" id="WP_165143780.1">
    <property type="nucleotide sequence ID" value="NZ_JAALLT010000005.1"/>
</dbReference>
<gene>
    <name evidence="4" type="ORF">G3570_15465</name>
</gene>
<protein>
    <submittedName>
        <fullName evidence="4">Superoxide dismutase family protein</fullName>
    </submittedName>
</protein>
<dbReference type="InterPro" id="IPR024134">
    <property type="entry name" value="SOD_Cu/Zn_/chaperone"/>
</dbReference>
<feature type="signal peptide" evidence="2">
    <location>
        <begin position="1"/>
        <end position="24"/>
    </location>
</feature>